<comment type="caution">
    <text evidence="1">The sequence shown here is derived from an EMBL/GenBank/DDBJ whole genome shotgun (WGS) entry which is preliminary data.</text>
</comment>
<dbReference type="EMBL" id="JAKLJA010000001">
    <property type="protein sequence ID" value="MCG5072282.1"/>
    <property type="molecule type" value="Genomic_DNA"/>
</dbReference>
<name>A0A9X1RLY2_9BURK</name>
<dbReference type="RefSeq" id="WP_238462033.1">
    <property type="nucleotide sequence ID" value="NZ_JAKLJA010000001.1"/>
</dbReference>
<protein>
    <submittedName>
        <fullName evidence="1">Uncharacterized protein</fullName>
    </submittedName>
</protein>
<sequence>MPQNGLNLGRDYKFDIYTSTGPLVLPTLLNFKRRKINHRVTVKPLNGLPIMLNFQEGGWEGSFDVSRADGTLDSYFASNEAAYYAGINLPTGVIQETIEEIAGVVSTFQYQGVVLYFDDPGEAEAEKNVIQRVSFAAATRIQLN</sequence>
<accession>A0A9X1RLY2</accession>
<proteinExistence type="predicted"/>
<dbReference type="Proteomes" id="UP001139308">
    <property type="component" value="Unassembled WGS sequence"/>
</dbReference>
<gene>
    <name evidence="1" type="ORF">L5014_02705</name>
</gene>
<evidence type="ECO:0000313" key="1">
    <source>
        <dbReference type="EMBL" id="MCG5072282.1"/>
    </source>
</evidence>
<organism evidence="1 2">
    <name type="scientific">Paraburkholderia tagetis</name>
    <dbReference type="NCBI Taxonomy" id="2913261"/>
    <lineage>
        <taxon>Bacteria</taxon>
        <taxon>Pseudomonadati</taxon>
        <taxon>Pseudomonadota</taxon>
        <taxon>Betaproteobacteria</taxon>
        <taxon>Burkholderiales</taxon>
        <taxon>Burkholderiaceae</taxon>
        <taxon>Paraburkholderia</taxon>
    </lineage>
</organism>
<keyword evidence="2" id="KW-1185">Reference proteome</keyword>
<reference evidence="1" key="1">
    <citation type="submission" date="2022-01" db="EMBL/GenBank/DDBJ databases">
        <title>Genome sequence and assembly of Parabukholderia sp. RG36.</title>
        <authorList>
            <person name="Chhetri G."/>
        </authorList>
    </citation>
    <scope>NUCLEOTIDE SEQUENCE</scope>
    <source>
        <strain evidence="1">RG36</strain>
    </source>
</reference>
<dbReference type="AlphaFoldDB" id="A0A9X1RLY2"/>
<evidence type="ECO:0000313" key="2">
    <source>
        <dbReference type="Proteomes" id="UP001139308"/>
    </source>
</evidence>